<evidence type="ECO:0000313" key="1">
    <source>
        <dbReference type="EMBL" id="KAK9041759.1"/>
    </source>
</evidence>
<proteinExistence type="predicted"/>
<comment type="caution">
    <text evidence="1">The sequence shown here is derived from an EMBL/GenBank/DDBJ whole genome shotgun (WGS) entry which is preliminary data.</text>
</comment>
<dbReference type="Proteomes" id="UP001396334">
    <property type="component" value="Unassembled WGS sequence"/>
</dbReference>
<keyword evidence="2" id="KW-1185">Reference proteome</keyword>
<organism evidence="1 2">
    <name type="scientific">Hibiscus sabdariffa</name>
    <name type="common">roselle</name>
    <dbReference type="NCBI Taxonomy" id="183260"/>
    <lineage>
        <taxon>Eukaryota</taxon>
        <taxon>Viridiplantae</taxon>
        <taxon>Streptophyta</taxon>
        <taxon>Embryophyta</taxon>
        <taxon>Tracheophyta</taxon>
        <taxon>Spermatophyta</taxon>
        <taxon>Magnoliopsida</taxon>
        <taxon>eudicotyledons</taxon>
        <taxon>Gunneridae</taxon>
        <taxon>Pentapetalae</taxon>
        <taxon>rosids</taxon>
        <taxon>malvids</taxon>
        <taxon>Malvales</taxon>
        <taxon>Malvaceae</taxon>
        <taxon>Malvoideae</taxon>
        <taxon>Hibiscus</taxon>
    </lineage>
</organism>
<accession>A0ABR2TWK1</accession>
<sequence length="75" mass="8240">MSYFGGDGSGELSQVEVDTDLFIEGSDEYTFCTLDGGNTSNGDLGEQKKICSNKNSTGIFREVKWNGRDEPYSEI</sequence>
<evidence type="ECO:0000313" key="2">
    <source>
        <dbReference type="Proteomes" id="UP001396334"/>
    </source>
</evidence>
<reference evidence="1 2" key="1">
    <citation type="journal article" date="2024" name="G3 (Bethesda)">
        <title>Genome assembly of Hibiscus sabdariffa L. provides insights into metabolisms of medicinal natural products.</title>
        <authorList>
            <person name="Kim T."/>
        </authorList>
    </citation>
    <scope>NUCLEOTIDE SEQUENCE [LARGE SCALE GENOMIC DNA]</scope>
    <source>
        <strain evidence="1">TK-2024</strain>
        <tissue evidence="1">Old leaves</tissue>
    </source>
</reference>
<protein>
    <submittedName>
        <fullName evidence="1">Uncharacterized protein</fullName>
    </submittedName>
</protein>
<name>A0ABR2TWK1_9ROSI</name>
<dbReference type="EMBL" id="JBBPBN010000004">
    <property type="protein sequence ID" value="KAK9041759.1"/>
    <property type="molecule type" value="Genomic_DNA"/>
</dbReference>
<gene>
    <name evidence="1" type="ORF">V6N11_016849</name>
</gene>